<evidence type="ECO:0000313" key="3">
    <source>
        <dbReference type="EMBL" id="ODN03470.1"/>
    </source>
</evidence>
<evidence type="ECO:0000259" key="2">
    <source>
        <dbReference type="PROSITE" id="PS51352"/>
    </source>
</evidence>
<dbReference type="InterPro" id="IPR013766">
    <property type="entry name" value="Thioredoxin_domain"/>
</dbReference>
<keyword evidence="4" id="KW-1185">Reference proteome</keyword>
<dbReference type="AlphaFoldDB" id="A0A1D2NDX8"/>
<dbReference type="OrthoDB" id="10263751at2759"/>
<dbReference type="STRING" id="48709.A0A1D2NDX8"/>
<dbReference type="Proteomes" id="UP000094527">
    <property type="component" value="Unassembled WGS sequence"/>
</dbReference>
<dbReference type="EMBL" id="LJIJ01000072">
    <property type="protein sequence ID" value="ODN03470.1"/>
    <property type="molecule type" value="Genomic_DNA"/>
</dbReference>
<feature type="domain" description="Thioredoxin" evidence="2">
    <location>
        <begin position="1"/>
        <end position="106"/>
    </location>
</feature>
<dbReference type="OMA" id="VIACHTI"/>
<name>A0A1D2NDX8_ORCCI</name>
<dbReference type="InterPro" id="IPR036249">
    <property type="entry name" value="Thioredoxin-like_sf"/>
</dbReference>
<evidence type="ECO:0000256" key="1">
    <source>
        <dbReference type="ARBA" id="ARBA00023157"/>
    </source>
</evidence>
<gene>
    <name evidence="3" type="ORF">Ocin01_03201</name>
</gene>
<keyword evidence="1" id="KW-1015">Disulfide bond</keyword>
<reference evidence="3 4" key="1">
    <citation type="journal article" date="2016" name="Genome Biol. Evol.">
        <title>Gene Family Evolution Reflects Adaptation to Soil Environmental Stressors in the Genome of the Collembolan Orchesella cincta.</title>
        <authorList>
            <person name="Faddeeva-Vakhrusheva A."/>
            <person name="Derks M.F."/>
            <person name="Anvar S.Y."/>
            <person name="Agamennone V."/>
            <person name="Suring W."/>
            <person name="Smit S."/>
            <person name="van Straalen N.M."/>
            <person name="Roelofs D."/>
        </authorList>
    </citation>
    <scope>NUCLEOTIDE SEQUENCE [LARGE SCALE GENOMIC DNA]</scope>
    <source>
        <tissue evidence="3">Mixed pool</tissue>
    </source>
</reference>
<dbReference type="SUPFAM" id="SSF52833">
    <property type="entry name" value="Thioredoxin-like"/>
    <property type="match status" value="1"/>
</dbReference>
<dbReference type="Gene3D" id="3.40.30.10">
    <property type="entry name" value="Glutaredoxin"/>
    <property type="match status" value="1"/>
</dbReference>
<protein>
    <submittedName>
        <fullName evidence="3">Thioredoxin H-type</fullName>
    </submittedName>
</protein>
<dbReference type="PROSITE" id="PS51352">
    <property type="entry name" value="THIOREDOXIN_2"/>
    <property type="match status" value="1"/>
</dbReference>
<sequence length="106" mass="11963">MPINVVYNRPHFDKQLEEAGGRLVVIEFTAQWCNASATSLKKVSDLAANNPDVAFIKIDAEKNRDVSDLYNVNALPTFVFLKAGVQVDRMDYSLPSELEQKVNKYK</sequence>
<dbReference type="Pfam" id="PF00085">
    <property type="entry name" value="Thioredoxin"/>
    <property type="match status" value="1"/>
</dbReference>
<dbReference type="PANTHER" id="PTHR46115">
    <property type="entry name" value="THIOREDOXIN-LIKE PROTEIN 1"/>
    <property type="match status" value="1"/>
</dbReference>
<evidence type="ECO:0000313" key="4">
    <source>
        <dbReference type="Proteomes" id="UP000094527"/>
    </source>
</evidence>
<comment type="caution">
    <text evidence="3">The sequence shown here is derived from an EMBL/GenBank/DDBJ whole genome shotgun (WGS) entry which is preliminary data.</text>
</comment>
<organism evidence="3 4">
    <name type="scientific">Orchesella cincta</name>
    <name type="common">Springtail</name>
    <name type="synonym">Podura cincta</name>
    <dbReference type="NCBI Taxonomy" id="48709"/>
    <lineage>
        <taxon>Eukaryota</taxon>
        <taxon>Metazoa</taxon>
        <taxon>Ecdysozoa</taxon>
        <taxon>Arthropoda</taxon>
        <taxon>Hexapoda</taxon>
        <taxon>Collembola</taxon>
        <taxon>Entomobryomorpha</taxon>
        <taxon>Entomobryoidea</taxon>
        <taxon>Orchesellidae</taxon>
        <taxon>Orchesellinae</taxon>
        <taxon>Orchesella</taxon>
    </lineage>
</organism>
<proteinExistence type="predicted"/>
<accession>A0A1D2NDX8</accession>